<evidence type="ECO:0000313" key="2">
    <source>
        <dbReference type="EMBL" id="TCJ30325.1"/>
    </source>
</evidence>
<protein>
    <recommendedName>
        <fullName evidence="4">DUF4157 domain-containing protein</fullName>
    </recommendedName>
</protein>
<dbReference type="EMBL" id="SJZJ01000004">
    <property type="protein sequence ID" value="TCJ30325.1"/>
    <property type="molecule type" value="Genomic_DNA"/>
</dbReference>
<dbReference type="OrthoDB" id="263516at2"/>
<keyword evidence="1" id="KW-0732">Signal</keyword>
<name>A0A4R1CIU4_9ACTN</name>
<dbReference type="AlphaFoldDB" id="A0A4R1CIU4"/>
<evidence type="ECO:0000313" key="3">
    <source>
        <dbReference type="Proteomes" id="UP000295453"/>
    </source>
</evidence>
<organism evidence="2 3">
    <name type="scientific">Nocardioides jejuensis</name>
    <dbReference type="NCBI Taxonomy" id="2502782"/>
    <lineage>
        <taxon>Bacteria</taxon>
        <taxon>Bacillati</taxon>
        <taxon>Actinomycetota</taxon>
        <taxon>Actinomycetes</taxon>
        <taxon>Propionibacteriales</taxon>
        <taxon>Nocardioidaceae</taxon>
        <taxon>Nocardioides</taxon>
    </lineage>
</organism>
<dbReference type="RefSeq" id="WP_131581825.1">
    <property type="nucleotide sequence ID" value="NZ_SJZJ01000004.1"/>
</dbReference>
<feature type="chain" id="PRO_5038599713" description="DUF4157 domain-containing protein" evidence="1">
    <location>
        <begin position="34"/>
        <end position="471"/>
    </location>
</feature>
<evidence type="ECO:0008006" key="4">
    <source>
        <dbReference type="Google" id="ProtNLM"/>
    </source>
</evidence>
<feature type="signal peptide" evidence="1">
    <location>
        <begin position="1"/>
        <end position="33"/>
    </location>
</feature>
<accession>A0A4R1CIU4</accession>
<reference evidence="2 3" key="1">
    <citation type="submission" date="2019-03" db="EMBL/GenBank/DDBJ databases">
        <authorList>
            <person name="Kim M.K.M."/>
        </authorList>
    </citation>
    <scope>NUCLEOTIDE SEQUENCE [LARGE SCALE GENOMIC DNA]</scope>
    <source>
        <strain evidence="2 3">18JY15-6</strain>
    </source>
</reference>
<evidence type="ECO:0000256" key="1">
    <source>
        <dbReference type="SAM" id="SignalP"/>
    </source>
</evidence>
<comment type="caution">
    <text evidence="2">The sequence shown here is derived from an EMBL/GenBank/DDBJ whole genome shotgun (WGS) entry which is preliminary data.</text>
</comment>
<sequence>MKPAFRRTAALTCAALLLPVAGCSLPHSTKADAGPTFPKTWDKRVLPYVHLASKLRHLEFTHPVTVEFQTPKEFEKELSSDKGDLSKDDLEDLEHWTGMMRALGLVHGDVDLFDEQDKLSTGGTLAYYSLDDKLIRVRGTRITPAMKSTLVHELVHVLQDQNFDSAKRSHQLAKKDDSEGLAYDALVEGDASRIQTKYAAQLTPEQRRALHRDEARQYRGAKKSIKDVPEVLRTMQGAPYTLGEALLDVATLDGKDEVDKLFRRPPTTEENLLDPFTLTWDGQKAVKVDKPELSKGEKEFDSNTFESTGWLFTLAARLPVRQALTATDGWGGDRYVAYTNASGKSCVDIRYVGDTARDADELHTALTEWIRRGPKGVATVSREGHKGLLFSSCDPGTAAKGDDGHSDAALNLALERTYVTRSLIKDHWPHDAARCYGTALVEHFTPAQIQADTASPATMAEFRRLARGCAG</sequence>
<keyword evidence="3" id="KW-1185">Reference proteome</keyword>
<gene>
    <name evidence="2" type="ORF">EPD65_03730</name>
</gene>
<proteinExistence type="predicted"/>
<dbReference type="Proteomes" id="UP000295453">
    <property type="component" value="Unassembled WGS sequence"/>
</dbReference>